<reference evidence="7" key="1">
    <citation type="journal article" date="2008" name="Nat. Genet.">
        <title>The Pristionchus pacificus genome provides a unique perspective on nematode lifestyle and parasitism.</title>
        <authorList>
            <person name="Dieterich C."/>
            <person name="Clifton S.W."/>
            <person name="Schuster L.N."/>
            <person name="Chinwalla A."/>
            <person name="Delehaunty K."/>
            <person name="Dinkelacker I."/>
            <person name="Fulton L."/>
            <person name="Fulton R."/>
            <person name="Godfrey J."/>
            <person name="Minx P."/>
            <person name="Mitreva M."/>
            <person name="Roeseler W."/>
            <person name="Tian H."/>
            <person name="Witte H."/>
            <person name="Yang S.P."/>
            <person name="Wilson R.K."/>
            <person name="Sommer R.J."/>
        </authorList>
    </citation>
    <scope>NUCLEOTIDE SEQUENCE [LARGE SCALE GENOMIC DNA]</scope>
    <source>
        <strain evidence="7">PS312</strain>
    </source>
</reference>
<proteinExistence type="inferred from homology"/>
<dbReference type="GO" id="GO:0032511">
    <property type="term" value="P:late endosome to vacuole transport via multivesicular body sorting pathway"/>
    <property type="evidence" value="ECO:0000318"/>
    <property type="project" value="GO_Central"/>
</dbReference>
<evidence type="ECO:0000256" key="5">
    <source>
        <dbReference type="ARBA" id="ARBA00023136"/>
    </source>
</evidence>
<evidence type="ECO:0000256" key="4">
    <source>
        <dbReference type="ARBA" id="ARBA00022989"/>
    </source>
</evidence>
<keyword evidence="5" id="KW-0472">Membrane</keyword>
<organism evidence="6 7">
    <name type="scientific">Pristionchus pacificus</name>
    <name type="common">Parasitic nematode worm</name>
    <dbReference type="NCBI Taxonomy" id="54126"/>
    <lineage>
        <taxon>Eukaryota</taxon>
        <taxon>Metazoa</taxon>
        <taxon>Ecdysozoa</taxon>
        <taxon>Nematoda</taxon>
        <taxon>Chromadorea</taxon>
        <taxon>Rhabditida</taxon>
        <taxon>Rhabditina</taxon>
        <taxon>Diplogasteromorpha</taxon>
        <taxon>Diplogasteroidea</taxon>
        <taxon>Neodiplogasteridae</taxon>
        <taxon>Pristionchus</taxon>
    </lineage>
</organism>
<evidence type="ECO:0000313" key="6">
    <source>
        <dbReference type="EnsemblMetazoa" id="PPA19967.1"/>
    </source>
</evidence>
<keyword evidence="3" id="KW-0812">Transmembrane</keyword>
<gene>
    <name evidence="6" type="primary">WBGene00109521</name>
</gene>
<protein>
    <submittedName>
        <fullName evidence="6">Uncharacterized protein</fullName>
    </submittedName>
</protein>
<dbReference type="InterPro" id="IPR007919">
    <property type="entry name" value="UPF0220"/>
</dbReference>
<comment type="similarity">
    <text evidence="2">Belongs to the UPF0220 family.</text>
</comment>
<dbReference type="GO" id="GO:0016020">
    <property type="term" value="C:membrane"/>
    <property type="evidence" value="ECO:0007669"/>
    <property type="project" value="UniProtKB-SubCell"/>
</dbReference>
<dbReference type="AlphaFoldDB" id="A0A454XKI6"/>
<accession>A0A454XKI6</accession>
<evidence type="ECO:0000256" key="1">
    <source>
        <dbReference type="ARBA" id="ARBA00004141"/>
    </source>
</evidence>
<dbReference type="OMA" id="GRIANIW"/>
<name>A0A454XKI6_PRIPA</name>
<dbReference type="Proteomes" id="UP000005239">
    <property type="component" value="Unassembled WGS sequence"/>
</dbReference>
<dbReference type="EnsemblMetazoa" id="PPA19967.1">
    <property type="protein sequence ID" value="PPA19967.1"/>
    <property type="gene ID" value="WBGene00109521"/>
</dbReference>
<dbReference type="Pfam" id="PF05255">
    <property type="entry name" value="UPF0220"/>
    <property type="match status" value="1"/>
</dbReference>
<keyword evidence="4" id="KW-1133">Transmembrane helix</keyword>
<sequence length="167" mass="18562">MCGCFGRIANIWNRKRNGISSIVAGALFFSAWWIVLDTAIVADKKDWTNDYFILTVASTVSMVMLNAVSLTSQIRARNLEEPQSVLGVKGTALWLLIASILSVLCVFASYWLLIAGYIFIVGEHVLWPGVTLISHNLMIALSSLFCKFGRIEDLTVIENSDLMEIQD</sequence>
<reference evidence="6" key="2">
    <citation type="submission" date="2022-06" db="UniProtKB">
        <authorList>
            <consortium name="EnsemblMetazoa"/>
        </authorList>
    </citation>
    <scope>IDENTIFICATION</scope>
    <source>
        <strain evidence="6">PS312</strain>
    </source>
</reference>
<evidence type="ECO:0000256" key="2">
    <source>
        <dbReference type="ARBA" id="ARBA00005335"/>
    </source>
</evidence>
<evidence type="ECO:0000313" key="7">
    <source>
        <dbReference type="Proteomes" id="UP000005239"/>
    </source>
</evidence>
<accession>A0A8R1UGP1</accession>
<keyword evidence="7" id="KW-1185">Reference proteome</keyword>
<dbReference type="OrthoDB" id="268928at2759"/>
<dbReference type="PANTHER" id="PTHR13180">
    <property type="entry name" value="SMALL MEMBRANE PROTEIN-RELATED"/>
    <property type="match status" value="1"/>
</dbReference>
<comment type="subcellular location">
    <subcellularLocation>
        <location evidence="1">Membrane</location>
        <topology evidence="1">Multi-pass membrane protein</topology>
    </subcellularLocation>
</comment>
<evidence type="ECO:0000256" key="3">
    <source>
        <dbReference type="ARBA" id="ARBA00022692"/>
    </source>
</evidence>